<dbReference type="Pfam" id="PF00126">
    <property type="entry name" value="HTH_1"/>
    <property type="match status" value="1"/>
</dbReference>
<dbReference type="Pfam" id="PF03466">
    <property type="entry name" value="LysR_substrate"/>
    <property type="match status" value="1"/>
</dbReference>
<reference evidence="7" key="1">
    <citation type="journal article" date="2019" name="Int. J. Syst. Evol. Microbiol.">
        <title>The Global Catalogue of Microorganisms (GCM) 10K type strain sequencing project: providing services to taxonomists for standard genome sequencing and annotation.</title>
        <authorList>
            <consortium name="The Broad Institute Genomics Platform"/>
            <consortium name="The Broad Institute Genome Sequencing Center for Infectious Disease"/>
            <person name="Wu L."/>
            <person name="Ma J."/>
        </authorList>
    </citation>
    <scope>NUCLEOTIDE SEQUENCE [LARGE SCALE GENOMIC DNA]</scope>
    <source>
        <strain evidence="7">CGMCC 1.12769</strain>
    </source>
</reference>
<dbReference type="CDD" id="cd08420">
    <property type="entry name" value="PBP2_CysL_like"/>
    <property type="match status" value="1"/>
</dbReference>
<dbReference type="InterPro" id="IPR036388">
    <property type="entry name" value="WH-like_DNA-bd_sf"/>
</dbReference>
<dbReference type="PANTHER" id="PTHR30126:SF39">
    <property type="entry name" value="HTH-TYPE TRANSCRIPTIONAL REGULATOR CYSL"/>
    <property type="match status" value="1"/>
</dbReference>
<name>A0ABQ1Y7K3_9BACL</name>
<dbReference type="SUPFAM" id="SSF46785">
    <property type="entry name" value="Winged helix' DNA-binding domain"/>
    <property type="match status" value="1"/>
</dbReference>
<evidence type="ECO:0000256" key="1">
    <source>
        <dbReference type="ARBA" id="ARBA00009437"/>
    </source>
</evidence>
<comment type="similarity">
    <text evidence="1">Belongs to the LysR transcriptional regulatory family.</text>
</comment>
<dbReference type="RefSeq" id="WP_188536265.1">
    <property type="nucleotide sequence ID" value="NZ_BMFT01000001.1"/>
</dbReference>
<dbReference type="InterPro" id="IPR000847">
    <property type="entry name" value="LysR_HTH_N"/>
</dbReference>
<keyword evidence="2" id="KW-0805">Transcription regulation</keyword>
<evidence type="ECO:0000256" key="3">
    <source>
        <dbReference type="ARBA" id="ARBA00023125"/>
    </source>
</evidence>
<dbReference type="Gene3D" id="3.40.190.290">
    <property type="match status" value="1"/>
</dbReference>
<keyword evidence="3" id="KW-0238">DNA-binding</keyword>
<proteinExistence type="inferred from homology"/>
<dbReference type="Gene3D" id="1.10.10.10">
    <property type="entry name" value="Winged helix-like DNA-binding domain superfamily/Winged helix DNA-binding domain"/>
    <property type="match status" value="1"/>
</dbReference>
<evidence type="ECO:0000313" key="7">
    <source>
        <dbReference type="Proteomes" id="UP000659344"/>
    </source>
</evidence>
<dbReference type="PROSITE" id="PS50931">
    <property type="entry name" value="HTH_LYSR"/>
    <property type="match status" value="1"/>
</dbReference>
<dbReference type="Proteomes" id="UP000659344">
    <property type="component" value="Unassembled WGS sequence"/>
</dbReference>
<keyword evidence="7" id="KW-1185">Reference proteome</keyword>
<dbReference type="InterPro" id="IPR005119">
    <property type="entry name" value="LysR_subst-bd"/>
</dbReference>
<organism evidence="6 7">
    <name type="scientific">Paenibacillus segetis</name>
    <dbReference type="NCBI Taxonomy" id="1325360"/>
    <lineage>
        <taxon>Bacteria</taxon>
        <taxon>Bacillati</taxon>
        <taxon>Bacillota</taxon>
        <taxon>Bacilli</taxon>
        <taxon>Bacillales</taxon>
        <taxon>Paenibacillaceae</taxon>
        <taxon>Paenibacillus</taxon>
    </lineage>
</organism>
<comment type="caution">
    <text evidence="6">The sequence shown here is derived from an EMBL/GenBank/DDBJ whole genome shotgun (WGS) entry which is preliminary data.</text>
</comment>
<evidence type="ECO:0000256" key="2">
    <source>
        <dbReference type="ARBA" id="ARBA00023015"/>
    </source>
</evidence>
<evidence type="ECO:0000313" key="6">
    <source>
        <dbReference type="EMBL" id="GGH15194.1"/>
    </source>
</evidence>
<keyword evidence="4" id="KW-0804">Transcription</keyword>
<sequence>MIVHTLKVFVTVAEQSNFSRAAEMLNLSQPGVSLHIRNLENEFGVKLLHRSSKQVKMTEAGLILYTRAKQILAQYDAATEEIHLLRNEVTGSLKIGASYTIGEYILPRLLSQFVNQYPHIDIQVKIANTEEIAQEIHTNELDVGLVEGEIEYPEIQVNPPFMEDEMVLVVPAGHPLASLRSVSPNMLHDLVWVFREHGSGTRAFSDHFIDELGLHVKRSFVFNSNQGVKEAVIAGLGVAILSRLVMIKELESEGLHNIQIQGQHMTRNFYVLQDKKSSLDTMAVKMFIQKLRQFAHDPDTFTPPSFH</sequence>
<feature type="domain" description="HTH lysR-type" evidence="5">
    <location>
        <begin position="1"/>
        <end position="58"/>
    </location>
</feature>
<dbReference type="PANTHER" id="PTHR30126">
    <property type="entry name" value="HTH-TYPE TRANSCRIPTIONAL REGULATOR"/>
    <property type="match status" value="1"/>
</dbReference>
<protein>
    <submittedName>
        <fullName evidence="6">LysR family transcriptional regulator</fullName>
    </submittedName>
</protein>
<dbReference type="EMBL" id="BMFT01000001">
    <property type="protein sequence ID" value="GGH15194.1"/>
    <property type="molecule type" value="Genomic_DNA"/>
</dbReference>
<evidence type="ECO:0000259" key="5">
    <source>
        <dbReference type="PROSITE" id="PS50931"/>
    </source>
</evidence>
<dbReference type="SUPFAM" id="SSF53850">
    <property type="entry name" value="Periplasmic binding protein-like II"/>
    <property type="match status" value="1"/>
</dbReference>
<dbReference type="PRINTS" id="PR00039">
    <property type="entry name" value="HTHLYSR"/>
</dbReference>
<gene>
    <name evidence="6" type="ORF">GCM10008013_09230</name>
</gene>
<accession>A0ABQ1Y7K3</accession>
<evidence type="ECO:0000256" key="4">
    <source>
        <dbReference type="ARBA" id="ARBA00023163"/>
    </source>
</evidence>
<dbReference type="InterPro" id="IPR036390">
    <property type="entry name" value="WH_DNA-bd_sf"/>
</dbReference>